<name>A0A3B0PHU0_MYCGL</name>
<accession>A0A3B0PHU0</accession>
<sequence length="66" mass="7775">MKLSLKSGLTREQKLEKISKLTDKELFITWIIILFGYFLFVVNWFLIDQVAGNFTYNPNAETSLTW</sequence>
<keyword evidence="1" id="KW-0472">Membrane</keyword>
<organism evidence="2 3">
    <name type="scientific">Mycoplasmoides gallisepticum</name>
    <name type="common">Mycoplasma gallisepticum</name>
    <dbReference type="NCBI Taxonomy" id="2096"/>
    <lineage>
        <taxon>Bacteria</taxon>
        <taxon>Bacillati</taxon>
        <taxon>Mycoplasmatota</taxon>
        <taxon>Mycoplasmoidales</taxon>
        <taxon>Mycoplasmoidaceae</taxon>
        <taxon>Mycoplasmoides</taxon>
    </lineage>
</organism>
<feature type="non-terminal residue" evidence="2">
    <location>
        <position position="66"/>
    </location>
</feature>
<proteinExistence type="predicted"/>
<evidence type="ECO:0000313" key="2">
    <source>
        <dbReference type="EMBL" id="SYV95447.1"/>
    </source>
</evidence>
<keyword evidence="1" id="KW-0812">Transmembrane</keyword>
<gene>
    <name evidence="2" type="ORF">NCTC10115_01413</name>
</gene>
<protein>
    <submittedName>
        <fullName evidence="2">Uncharacterized protein</fullName>
    </submittedName>
</protein>
<dbReference type="EMBL" id="LS991952">
    <property type="protein sequence ID" value="SYV95447.1"/>
    <property type="molecule type" value="Genomic_DNA"/>
</dbReference>
<evidence type="ECO:0000313" key="3">
    <source>
        <dbReference type="Proteomes" id="UP000260136"/>
    </source>
</evidence>
<reference evidence="3" key="1">
    <citation type="submission" date="2018-06" db="EMBL/GenBank/DDBJ databases">
        <authorList>
            <consortium name="Pathogen Informatics"/>
        </authorList>
    </citation>
    <scope>NUCLEOTIDE SEQUENCE [LARGE SCALE GENOMIC DNA]</scope>
    <source>
        <strain evidence="3">NCTC10115</strain>
    </source>
</reference>
<evidence type="ECO:0000256" key="1">
    <source>
        <dbReference type="SAM" id="Phobius"/>
    </source>
</evidence>
<keyword evidence="1" id="KW-1133">Transmembrane helix</keyword>
<dbReference type="Proteomes" id="UP000260136">
    <property type="component" value="Chromosome"/>
</dbReference>
<dbReference type="AlphaFoldDB" id="A0A3B0PHU0"/>
<feature type="transmembrane region" description="Helical" evidence="1">
    <location>
        <begin position="26"/>
        <end position="47"/>
    </location>
</feature>